<keyword evidence="2" id="KW-1185">Reference proteome</keyword>
<accession>A0ABV3N952</accession>
<proteinExistence type="predicted"/>
<name>A0ABV3N952_9ACTO</name>
<evidence type="ECO:0000313" key="2">
    <source>
        <dbReference type="Proteomes" id="UP001555100"/>
    </source>
</evidence>
<evidence type="ECO:0000313" key="1">
    <source>
        <dbReference type="EMBL" id="MEW6953673.1"/>
    </source>
</evidence>
<dbReference type="EMBL" id="JBAGNM010000001">
    <property type="protein sequence ID" value="MEW6953673.1"/>
    <property type="molecule type" value="Genomic_DNA"/>
</dbReference>
<reference evidence="1 2" key="1">
    <citation type="submission" date="2024-01" db="EMBL/GenBank/DDBJ databases">
        <title>Genomic analysis and antimicrobial resistance profiles of Trueperella pyogenes isolated from domestic and wild animals.</title>
        <authorList>
            <person name="Magossi G."/>
            <person name="Gzyl K.E."/>
            <person name="Holman D.B."/>
            <person name="Amat S."/>
        </authorList>
    </citation>
    <scope>NUCLEOTIDE SEQUENCE [LARGE SCALE GENOMIC DNA]</scope>
    <source>
        <strain evidence="1 2">1494</strain>
    </source>
</reference>
<dbReference type="RefSeq" id="WP_143595409.1">
    <property type="nucleotide sequence ID" value="NZ_CP007519.1"/>
</dbReference>
<comment type="caution">
    <text evidence="1">The sequence shown here is derived from an EMBL/GenBank/DDBJ whole genome shotgun (WGS) entry which is preliminary data.</text>
</comment>
<organism evidence="1 2">
    <name type="scientific">Trueperella pyogenes</name>
    <dbReference type="NCBI Taxonomy" id="1661"/>
    <lineage>
        <taxon>Bacteria</taxon>
        <taxon>Bacillati</taxon>
        <taxon>Actinomycetota</taxon>
        <taxon>Actinomycetes</taxon>
        <taxon>Actinomycetales</taxon>
        <taxon>Actinomycetaceae</taxon>
        <taxon>Trueperella</taxon>
    </lineage>
</organism>
<protein>
    <submittedName>
        <fullName evidence="1">Uncharacterized protein</fullName>
    </submittedName>
</protein>
<dbReference type="Proteomes" id="UP001555100">
    <property type="component" value="Unassembled WGS sequence"/>
</dbReference>
<gene>
    <name evidence="1" type="ORF">V3M73_01345</name>
</gene>
<sequence>MMELEHFDTTLRTELAGNAAGVHAKAVSLIDAELKVKLARAYADIRERDAVISALSARIEDLEEQVANSEPPHEEPAPVSRRQLLAQFKHNLPEPLRTLLRPAYRLAKKVVGRG</sequence>